<comment type="similarity">
    <text evidence="7">Belongs to the binding-protein-dependent transport system permease family.</text>
</comment>
<dbReference type="Proteomes" id="UP001549047">
    <property type="component" value="Unassembled WGS sequence"/>
</dbReference>
<dbReference type="Gene3D" id="1.10.3720.10">
    <property type="entry name" value="MetI-like"/>
    <property type="match status" value="1"/>
</dbReference>
<protein>
    <submittedName>
        <fullName evidence="9">Peptide/nickel transport system permease protein</fullName>
    </submittedName>
</protein>
<keyword evidence="2 7" id="KW-0813">Transport</keyword>
<dbReference type="EMBL" id="JBEPMB010000003">
    <property type="protein sequence ID" value="MET3614079.1"/>
    <property type="molecule type" value="Genomic_DNA"/>
</dbReference>
<dbReference type="CDD" id="cd06261">
    <property type="entry name" value="TM_PBP2"/>
    <property type="match status" value="1"/>
</dbReference>
<keyword evidence="6 7" id="KW-0472">Membrane</keyword>
<feature type="transmembrane region" description="Helical" evidence="7">
    <location>
        <begin position="24"/>
        <end position="49"/>
    </location>
</feature>
<feature type="transmembrane region" description="Helical" evidence="7">
    <location>
        <begin position="124"/>
        <end position="145"/>
    </location>
</feature>
<feature type="transmembrane region" description="Helical" evidence="7">
    <location>
        <begin position="218"/>
        <end position="242"/>
    </location>
</feature>
<evidence type="ECO:0000256" key="6">
    <source>
        <dbReference type="ARBA" id="ARBA00023136"/>
    </source>
</evidence>
<comment type="caution">
    <text evidence="9">The sequence shown here is derived from an EMBL/GenBank/DDBJ whole genome shotgun (WGS) entry which is preliminary data.</text>
</comment>
<evidence type="ECO:0000256" key="1">
    <source>
        <dbReference type="ARBA" id="ARBA00004651"/>
    </source>
</evidence>
<dbReference type="PROSITE" id="PS50928">
    <property type="entry name" value="ABC_TM1"/>
    <property type="match status" value="1"/>
</dbReference>
<accession>A0ABV2J2G2</accession>
<dbReference type="Pfam" id="PF19300">
    <property type="entry name" value="BPD_transp_1_N"/>
    <property type="match status" value="1"/>
</dbReference>
<dbReference type="SUPFAM" id="SSF161098">
    <property type="entry name" value="MetI-like"/>
    <property type="match status" value="1"/>
</dbReference>
<evidence type="ECO:0000256" key="3">
    <source>
        <dbReference type="ARBA" id="ARBA00022475"/>
    </source>
</evidence>
<comment type="subcellular location">
    <subcellularLocation>
        <location evidence="1 7">Cell membrane</location>
        <topology evidence="1 7">Multi-pass membrane protein</topology>
    </subcellularLocation>
</comment>
<keyword evidence="5 7" id="KW-1133">Transmembrane helix</keyword>
<organism evidence="9 10">
    <name type="scientific">Rhizobium aquaticum</name>
    <dbReference type="NCBI Taxonomy" id="1549636"/>
    <lineage>
        <taxon>Bacteria</taxon>
        <taxon>Pseudomonadati</taxon>
        <taxon>Pseudomonadota</taxon>
        <taxon>Alphaproteobacteria</taxon>
        <taxon>Hyphomicrobiales</taxon>
        <taxon>Rhizobiaceae</taxon>
        <taxon>Rhizobium/Agrobacterium group</taxon>
        <taxon>Rhizobium</taxon>
    </lineage>
</organism>
<dbReference type="PANTHER" id="PTHR43163">
    <property type="entry name" value="DIPEPTIDE TRANSPORT SYSTEM PERMEASE PROTEIN DPPB-RELATED"/>
    <property type="match status" value="1"/>
</dbReference>
<feature type="transmembrane region" description="Helical" evidence="7">
    <location>
        <begin position="276"/>
        <end position="295"/>
    </location>
</feature>
<dbReference type="InterPro" id="IPR035906">
    <property type="entry name" value="MetI-like_sf"/>
</dbReference>
<proteinExistence type="inferred from homology"/>
<evidence type="ECO:0000259" key="8">
    <source>
        <dbReference type="PROSITE" id="PS50928"/>
    </source>
</evidence>
<dbReference type="InterPro" id="IPR045621">
    <property type="entry name" value="BPD_transp_1_N"/>
</dbReference>
<feature type="transmembrane region" description="Helical" evidence="7">
    <location>
        <begin position="157"/>
        <end position="180"/>
    </location>
</feature>
<evidence type="ECO:0000256" key="4">
    <source>
        <dbReference type="ARBA" id="ARBA00022692"/>
    </source>
</evidence>
<feature type="domain" description="ABC transmembrane type-1" evidence="8">
    <location>
        <begin position="118"/>
        <end position="345"/>
    </location>
</feature>
<keyword evidence="3" id="KW-1003">Cell membrane</keyword>
<keyword evidence="10" id="KW-1185">Reference proteome</keyword>
<keyword evidence="4 7" id="KW-0812">Transmembrane</keyword>
<sequence length="357" mass="38275">MATDTPFPETAPKRGSGAKRTRKAAFHLGGIALSLIVTLLGLIAITFFIGRVVPIDPALAVVGDRAPKAVYEAARVQLGLDKPLIVQFVNYVKAVATGDLGMSVSTGRPVLQDLKEVFPATLEMATLGILIGIALGVPMGVHAAARQGSWTDQIIRVVGLAGYAIPAFWLGLVGLAVFYARLQWVDGPGRVDIAYDGLVTPVTGLMLVDSLLAGETDIFFNAIGHLVLPASILGFFSLAYIARMTRSFMLDQLNQEYITTARVKGLPERVVLWRHAFRPILVPLITVCALSYAALLEGSVMIETIFSWPGIGNYLTVALLNADMAAVLGATLLIGMVFIFINKLSDALYDVLDPRAR</sequence>
<feature type="transmembrane region" description="Helical" evidence="7">
    <location>
        <begin position="315"/>
        <end position="341"/>
    </location>
</feature>
<name>A0ABV2J2G2_9HYPH</name>
<dbReference type="InterPro" id="IPR000515">
    <property type="entry name" value="MetI-like"/>
</dbReference>
<evidence type="ECO:0000313" key="9">
    <source>
        <dbReference type="EMBL" id="MET3614079.1"/>
    </source>
</evidence>
<dbReference type="PANTHER" id="PTHR43163:SF8">
    <property type="entry name" value="D,D-DIPEPTIDE TRANSPORT SYSTEM PERMEASE PROTEIN DDPB-RELATED"/>
    <property type="match status" value="1"/>
</dbReference>
<evidence type="ECO:0000256" key="2">
    <source>
        <dbReference type="ARBA" id="ARBA00022448"/>
    </source>
</evidence>
<evidence type="ECO:0000313" key="10">
    <source>
        <dbReference type="Proteomes" id="UP001549047"/>
    </source>
</evidence>
<dbReference type="Pfam" id="PF00528">
    <property type="entry name" value="BPD_transp_1"/>
    <property type="match status" value="1"/>
</dbReference>
<evidence type="ECO:0000256" key="7">
    <source>
        <dbReference type="RuleBase" id="RU363032"/>
    </source>
</evidence>
<gene>
    <name evidence="9" type="ORF">ABID16_002416</name>
</gene>
<reference evidence="9 10" key="1">
    <citation type="submission" date="2024-06" db="EMBL/GenBank/DDBJ databases">
        <title>Genomic Encyclopedia of Type Strains, Phase IV (KMG-IV): sequencing the most valuable type-strain genomes for metagenomic binning, comparative biology and taxonomic classification.</title>
        <authorList>
            <person name="Goeker M."/>
        </authorList>
    </citation>
    <scope>NUCLEOTIDE SEQUENCE [LARGE SCALE GENOMIC DNA]</scope>
    <source>
        <strain evidence="9 10">DSM 29780</strain>
    </source>
</reference>
<evidence type="ECO:0000256" key="5">
    <source>
        <dbReference type="ARBA" id="ARBA00022989"/>
    </source>
</evidence>